<evidence type="ECO:0000313" key="2">
    <source>
        <dbReference type="Proteomes" id="UP001596333"/>
    </source>
</evidence>
<gene>
    <name evidence="1" type="ORF">ACFQEY_01225</name>
</gene>
<reference evidence="1 2" key="1">
    <citation type="journal article" date="2019" name="Int. J. Syst. Evol. Microbiol.">
        <title>The Global Catalogue of Microorganisms (GCM) 10K type strain sequencing project: providing services to taxonomists for standard genome sequencing and annotation.</title>
        <authorList>
            <consortium name="The Broad Institute Genomics Platform"/>
            <consortium name="The Broad Institute Genome Sequencing Center for Infectious Disease"/>
            <person name="Wu L."/>
            <person name="Ma J."/>
        </authorList>
    </citation>
    <scope>NUCLEOTIDE SEQUENCE [LARGE SCALE GENOMIC DNA]</scope>
    <source>
        <strain evidence="1 2">Y73</strain>
    </source>
</reference>
<dbReference type="RefSeq" id="WP_379763988.1">
    <property type="nucleotide sequence ID" value="NZ_JBHSXI010000001.1"/>
</dbReference>
<proteinExistence type="predicted"/>
<name>A0ABD5UDX3_9EURY</name>
<accession>A0ABD5UDX3</accession>
<dbReference type="AlphaFoldDB" id="A0ABD5UDX3"/>
<dbReference type="EMBL" id="JBHSXI010000001">
    <property type="protein sequence ID" value="MFC6887680.1"/>
    <property type="molecule type" value="Genomic_DNA"/>
</dbReference>
<organism evidence="1 2">
    <name type="scientific">Halorubrum trueperi</name>
    <dbReference type="NCBI Taxonomy" id="2004704"/>
    <lineage>
        <taxon>Archaea</taxon>
        <taxon>Methanobacteriati</taxon>
        <taxon>Methanobacteriota</taxon>
        <taxon>Stenosarchaea group</taxon>
        <taxon>Halobacteria</taxon>
        <taxon>Halobacteriales</taxon>
        <taxon>Haloferacaceae</taxon>
        <taxon>Halorubrum</taxon>
    </lineage>
</organism>
<evidence type="ECO:0000313" key="1">
    <source>
        <dbReference type="EMBL" id="MFC6887680.1"/>
    </source>
</evidence>
<keyword evidence="2" id="KW-1185">Reference proteome</keyword>
<protein>
    <submittedName>
        <fullName evidence="1">Uncharacterized protein</fullName>
    </submittedName>
</protein>
<comment type="caution">
    <text evidence="1">The sequence shown here is derived from an EMBL/GenBank/DDBJ whole genome shotgun (WGS) entry which is preliminary data.</text>
</comment>
<dbReference type="Proteomes" id="UP001596333">
    <property type="component" value="Unassembled WGS sequence"/>
</dbReference>
<sequence>MMMSAATKIGREVPGKLLWSTQTTHNNNDKRQYIHAKEGQLGLLRGGYGHLHGCCWVRRLRRYRSSGGFTI</sequence>